<evidence type="ECO:0000313" key="2">
    <source>
        <dbReference type="EMBL" id="KAJ1091545.1"/>
    </source>
</evidence>
<sequence>MLLFPAKLQVVHGGQSKFFTSPEDVWNWLDMVHLQDKIGVMERPQGSYRGRRDRLSASAERSRWGMKTTAGGPHVEEQQDGMLAAQMAGSQEDPLGNDEVNAQSQATAS</sequence>
<reference evidence="2" key="1">
    <citation type="journal article" date="2022" name="bioRxiv">
        <title>Sequencing and chromosome-scale assembly of the giantPleurodeles waltlgenome.</title>
        <authorList>
            <person name="Brown T."/>
            <person name="Elewa A."/>
            <person name="Iarovenko S."/>
            <person name="Subramanian E."/>
            <person name="Araus A.J."/>
            <person name="Petzold A."/>
            <person name="Susuki M."/>
            <person name="Suzuki K.-i.T."/>
            <person name="Hayashi T."/>
            <person name="Toyoda A."/>
            <person name="Oliveira C."/>
            <person name="Osipova E."/>
            <person name="Leigh N.D."/>
            <person name="Simon A."/>
            <person name="Yun M.H."/>
        </authorList>
    </citation>
    <scope>NUCLEOTIDE SEQUENCE</scope>
    <source>
        <strain evidence="2">20211129_DDA</strain>
        <tissue evidence="2">Liver</tissue>
    </source>
</reference>
<feature type="region of interest" description="Disordered" evidence="1">
    <location>
        <begin position="45"/>
        <end position="109"/>
    </location>
</feature>
<dbReference type="Proteomes" id="UP001066276">
    <property type="component" value="Chromosome 11"/>
</dbReference>
<organism evidence="2 3">
    <name type="scientific">Pleurodeles waltl</name>
    <name type="common">Iberian ribbed newt</name>
    <dbReference type="NCBI Taxonomy" id="8319"/>
    <lineage>
        <taxon>Eukaryota</taxon>
        <taxon>Metazoa</taxon>
        <taxon>Chordata</taxon>
        <taxon>Craniata</taxon>
        <taxon>Vertebrata</taxon>
        <taxon>Euteleostomi</taxon>
        <taxon>Amphibia</taxon>
        <taxon>Batrachia</taxon>
        <taxon>Caudata</taxon>
        <taxon>Salamandroidea</taxon>
        <taxon>Salamandridae</taxon>
        <taxon>Pleurodelinae</taxon>
        <taxon>Pleurodeles</taxon>
    </lineage>
</organism>
<comment type="caution">
    <text evidence="2">The sequence shown here is derived from an EMBL/GenBank/DDBJ whole genome shotgun (WGS) entry which is preliminary data.</text>
</comment>
<keyword evidence="3" id="KW-1185">Reference proteome</keyword>
<gene>
    <name evidence="2" type="ORF">NDU88_004665</name>
</gene>
<feature type="compositionally biased region" description="Polar residues" evidence="1">
    <location>
        <begin position="100"/>
        <end position="109"/>
    </location>
</feature>
<proteinExistence type="predicted"/>
<dbReference type="AlphaFoldDB" id="A0AAV7LIY4"/>
<evidence type="ECO:0000256" key="1">
    <source>
        <dbReference type="SAM" id="MobiDB-lite"/>
    </source>
</evidence>
<dbReference type="EMBL" id="JANPWB010000015">
    <property type="protein sequence ID" value="KAJ1091545.1"/>
    <property type="molecule type" value="Genomic_DNA"/>
</dbReference>
<protein>
    <submittedName>
        <fullName evidence="2">Uncharacterized protein</fullName>
    </submittedName>
</protein>
<name>A0AAV7LIY4_PLEWA</name>
<evidence type="ECO:0000313" key="3">
    <source>
        <dbReference type="Proteomes" id="UP001066276"/>
    </source>
</evidence>
<accession>A0AAV7LIY4</accession>